<organism evidence="3 4">
    <name type="scientific">Mixta intestinalis</name>
    <dbReference type="NCBI Taxonomy" id="1615494"/>
    <lineage>
        <taxon>Bacteria</taxon>
        <taxon>Pseudomonadati</taxon>
        <taxon>Pseudomonadota</taxon>
        <taxon>Gammaproteobacteria</taxon>
        <taxon>Enterobacterales</taxon>
        <taxon>Erwiniaceae</taxon>
        <taxon>Mixta</taxon>
    </lineage>
</organism>
<protein>
    <submittedName>
        <fullName evidence="3">Colicin-E2 immunity protein</fullName>
    </submittedName>
</protein>
<comment type="similarity">
    <text evidence="1">Belongs to the colicins ColE2/ColE8/ColE9 and pyocins S1/S2 family.</text>
</comment>
<dbReference type="InterPro" id="IPR035900">
    <property type="entry name" value="Colicin_E_sf"/>
</dbReference>
<dbReference type="OrthoDB" id="6810874at2"/>
<evidence type="ECO:0000256" key="2">
    <source>
        <dbReference type="ARBA" id="ARBA00023025"/>
    </source>
</evidence>
<dbReference type="CDD" id="cd16363">
    <property type="entry name" value="Col_Im_like"/>
    <property type="match status" value="1"/>
</dbReference>
<dbReference type="PRINTS" id="PR01299">
    <property type="entry name" value="PYOCIN"/>
</dbReference>
<accession>A0A6P1Q640</accession>
<dbReference type="RefSeq" id="WP_160622913.1">
    <property type="nucleotide sequence ID" value="NZ_CP028271.1"/>
</dbReference>
<dbReference type="GO" id="GO:0030153">
    <property type="term" value="P:bacteriocin immunity"/>
    <property type="evidence" value="ECO:0007669"/>
    <property type="project" value="UniProtKB-KW"/>
</dbReference>
<dbReference type="GO" id="GO:0015643">
    <property type="term" value="F:toxic substance binding"/>
    <property type="evidence" value="ECO:0007669"/>
    <property type="project" value="InterPro"/>
</dbReference>
<name>A0A6P1Q640_9GAMM</name>
<dbReference type="SUPFAM" id="SSF47345">
    <property type="entry name" value="Colicin E immunity proteins"/>
    <property type="match status" value="1"/>
</dbReference>
<dbReference type="KEGG" id="mint:C7M51_03590"/>
<dbReference type="AlphaFoldDB" id="A0A6P1Q640"/>
<dbReference type="Proteomes" id="UP000464053">
    <property type="component" value="Chromosome"/>
</dbReference>
<keyword evidence="4" id="KW-1185">Reference proteome</keyword>
<evidence type="ECO:0000256" key="1">
    <source>
        <dbReference type="ARBA" id="ARBA00009346"/>
    </source>
</evidence>
<dbReference type="EMBL" id="CP028271">
    <property type="protein sequence ID" value="QHM73245.1"/>
    <property type="molecule type" value="Genomic_DNA"/>
</dbReference>
<gene>
    <name evidence="3" type="primary">imm_4</name>
    <name evidence="3" type="ORF">C7M51_03590</name>
</gene>
<evidence type="ECO:0000313" key="4">
    <source>
        <dbReference type="Proteomes" id="UP000464053"/>
    </source>
</evidence>
<keyword evidence="2" id="KW-0079">Bacteriocin immunity</keyword>
<proteinExistence type="inferred from homology"/>
<reference evidence="3 4" key="1">
    <citation type="submission" date="2018-03" db="EMBL/GenBank/DDBJ databases">
        <title>Pantoea intestinalis SRCM103226 isolated form the mealworm.</title>
        <authorList>
            <person name="Jeong D.-Y."/>
            <person name="Kim J.W."/>
        </authorList>
    </citation>
    <scope>NUCLEOTIDE SEQUENCE [LARGE SCALE GENOMIC DNA]</scope>
    <source>
        <strain evidence="3 4">SRCM103226</strain>
    </source>
</reference>
<dbReference type="Gene3D" id="1.10.1200.20">
    <property type="entry name" value="Colicin E immunity protein"/>
    <property type="match status" value="1"/>
</dbReference>
<evidence type="ECO:0000313" key="3">
    <source>
        <dbReference type="EMBL" id="QHM73245.1"/>
    </source>
</evidence>
<dbReference type="InterPro" id="IPR000290">
    <property type="entry name" value="Colicin_pyocin"/>
</dbReference>
<dbReference type="Pfam" id="PF01320">
    <property type="entry name" value="Colicin_Pyocin"/>
    <property type="match status" value="1"/>
</dbReference>
<sequence length="85" mass="10251">MKKKSITDYTEQEFLEFVWKIWDSEQLTEQEENKLVDEFRRLTEHPDGSNLIFYPRDDREDSPEGIVQELKEWRAKNGKPGFKNS</sequence>